<dbReference type="AlphaFoldDB" id="A0A382DM14"/>
<evidence type="ECO:0000313" key="1">
    <source>
        <dbReference type="EMBL" id="SVB39500.1"/>
    </source>
</evidence>
<sequence length="492" mass="55409">MRKTPLNNQQFNDPMRTLWRRLMSLRSLVTFMQTGAHPDDETTKMLAKLTLSEGMHVVYCNAVRGQGGQNALGVERDDDLGIIRTQELVFAMKTLGADLYWLAETEDDPIRDFGFSKSPEQAFDIWGHEHTLRQMVKAIRIFKPDLLCPTFLDVAGQHGHHRAVTRVTIEAFDFSGDPDVFSDLKLDPWTVSKLYLPGWGGGGSSYDDEEPPPEATTFLDVGSFDYRMGGTYAQIGEWSRGYHATQGMGELRDESPDILPLHLLKTSGVFKNTEEEKVSSGLPATWQDLEKIFDDGKILMRIRQADLTSLKAIRAFPDNRAVADSLSEFSEAVDSLKDMLPELHRHRAERKIRQAGQAMAACCVLKPRLRFFPSEPVAGKEFDVDFSVHKWVGLDEKNILLEIHMPPGINVQLDAQPSKEGSRLSWKGKGSFKKKWGPVSPFKSIHSEILQEEPPRADVIYSVNGRDYQISVVPENPFKTFPEISCSLQPSN</sequence>
<dbReference type="EMBL" id="UINC01040097">
    <property type="protein sequence ID" value="SVB39500.1"/>
    <property type="molecule type" value="Genomic_DNA"/>
</dbReference>
<dbReference type="InterPro" id="IPR024078">
    <property type="entry name" value="LmbE-like_dom_sf"/>
</dbReference>
<dbReference type="SUPFAM" id="SSF102588">
    <property type="entry name" value="LmbE-like"/>
    <property type="match status" value="1"/>
</dbReference>
<dbReference type="Pfam" id="PF02585">
    <property type="entry name" value="PIG-L"/>
    <property type="match status" value="1"/>
</dbReference>
<accession>A0A382DM14</accession>
<reference evidence="1" key="1">
    <citation type="submission" date="2018-05" db="EMBL/GenBank/DDBJ databases">
        <authorList>
            <person name="Lanie J.A."/>
            <person name="Ng W.-L."/>
            <person name="Kazmierczak K.M."/>
            <person name="Andrzejewski T.M."/>
            <person name="Davidsen T.M."/>
            <person name="Wayne K.J."/>
            <person name="Tettelin H."/>
            <person name="Glass J.I."/>
            <person name="Rusch D."/>
            <person name="Podicherti R."/>
            <person name="Tsui H.-C.T."/>
            <person name="Winkler M.E."/>
        </authorList>
    </citation>
    <scope>NUCLEOTIDE SEQUENCE</scope>
</reference>
<dbReference type="Gene3D" id="3.40.50.10320">
    <property type="entry name" value="LmbE-like"/>
    <property type="match status" value="1"/>
</dbReference>
<organism evidence="1">
    <name type="scientific">marine metagenome</name>
    <dbReference type="NCBI Taxonomy" id="408172"/>
    <lineage>
        <taxon>unclassified sequences</taxon>
        <taxon>metagenomes</taxon>
        <taxon>ecological metagenomes</taxon>
    </lineage>
</organism>
<gene>
    <name evidence="1" type="ORF">METZ01_LOCUS192354</name>
</gene>
<feature type="non-terminal residue" evidence="1">
    <location>
        <position position="492"/>
    </location>
</feature>
<evidence type="ECO:0008006" key="2">
    <source>
        <dbReference type="Google" id="ProtNLM"/>
    </source>
</evidence>
<name>A0A382DM14_9ZZZZ</name>
<proteinExistence type="predicted"/>
<dbReference type="InterPro" id="IPR003737">
    <property type="entry name" value="GlcNAc_PI_deacetylase-related"/>
</dbReference>
<protein>
    <recommendedName>
        <fullName evidence="2">PIG-L family deacetylase</fullName>
    </recommendedName>
</protein>